<reference evidence="1" key="1">
    <citation type="submission" date="2019-10" db="EMBL/GenBank/DDBJ databases">
        <authorList>
            <consortium name="DOE Joint Genome Institute"/>
            <person name="Kuo A."/>
            <person name="Miyauchi S."/>
            <person name="Kiss E."/>
            <person name="Drula E."/>
            <person name="Kohler A."/>
            <person name="Sanchez-Garcia M."/>
            <person name="Andreopoulos B."/>
            <person name="Barry K.W."/>
            <person name="Bonito G."/>
            <person name="Buee M."/>
            <person name="Carver A."/>
            <person name="Chen C."/>
            <person name="Cichocki N."/>
            <person name="Clum A."/>
            <person name="Culley D."/>
            <person name="Crous P.W."/>
            <person name="Fauchery L."/>
            <person name="Girlanda M."/>
            <person name="Hayes R."/>
            <person name="Keri Z."/>
            <person name="Labutti K."/>
            <person name="Lipzen A."/>
            <person name="Lombard V."/>
            <person name="Magnuson J."/>
            <person name="Maillard F."/>
            <person name="Morin E."/>
            <person name="Murat C."/>
            <person name="Nolan M."/>
            <person name="Ohm R."/>
            <person name="Pangilinan J."/>
            <person name="Pereira M."/>
            <person name="Perotto S."/>
            <person name="Peter M."/>
            <person name="Riley R."/>
            <person name="Sitrit Y."/>
            <person name="Stielow B."/>
            <person name="Szollosi G."/>
            <person name="Zifcakova L."/>
            <person name="Stursova M."/>
            <person name="Spatafora J.W."/>
            <person name="Tedersoo L."/>
            <person name="Vaario L.-M."/>
            <person name="Yamada A."/>
            <person name="Yan M."/>
            <person name="Wang P."/>
            <person name="Xu J."/>
            <person name="Bruns T."/>
            <person name="Baldrian P."/>
            <person name="Vilgalys R."/>
            <person name="Henrissat B."/>
            <person name="Grigoriev I.V."/>
            <person name="Hibbett D."/>
            <person name="Nagy L.G."/>
            <person name="Martin F.M."/>
        </authorList>
    </citation>
    <scope>NUCLEOTIDE SEQUENCE</scope>
    <source>
        <strain evidence="1">P2</strain>
    </source>
</reference>
<gene>
    <name evidence="1" type="ORF">BDM02DRAFT_841779</name>
</gene>
<keyword evidence="2" id="KW-1185">Reference proteome</keyword>
<evidence type="ECO:0000313" key="1">
    <source>
        <dbReference type="EMBL" id="KAF9644846.1"/>
    </source>
</evidence>
<name>A0ACB6Z5H1_THEGA</name>
<reference evidence="1" key="2">
    <citation type="journal article" date="2020" name="Nat. Commun.">
        <title>Large-scale genome sequencing of mycorrhizal fungi provides insights into the early evolution of symbiotic traits.</title>
        <authorList>
            <person name="Miyauchi S."/>
            <person name="Kiss E."/>
            <person name="Kuo A."/>
            <person name="Drula E."/>
            <person name="Kohler A."/>
            <person name="Sanchez-Garcia M."/>
            <person name="Morin E."/>
            <person name="Andreopoulos B."/>
            <person name="Barry K.W."/>
            <person name="Bonito G."/>
            <person name="Buee M."/>
            <person name="Carver A."/>
            <person name="Chen C."/>
            <person name="Cichocki N."/>
            <person name="Clum A."/>
            <person name="Culley D."/>
            <person name="Crous P.W."/>
            <person name="Fauchery L."/>
            <person name="Girlanda M."/>
            <person name="Hayes R.D."/>
            <person name="Keri Z."/>
            <person name="LaButti K."/>
            <person name="Lipzen A."/>
            <person name="Lombard V."/>
            <person name="Magnuson J."/>
            <person name="Maillard F."/>
            <person name="Murat C."/>
            <person name="Nolan M."/>
            <person name="Ohm R.A."/>
            <person name="Pangilinan J."/>
            <person name="Pereira M.F."/>
            <person name="Perotto S."/>
            <person name="Peter M."/>
            <person name="Pfister S."/>
            <person name="Riley R."/>
            <person name="Sitrit Y."/>
            <person name="Stielow J.B."/>
            <person name="Szollosi G."/>
            <person name="Zifcakova L."/>
            <person name="Stursova M."/>
            <person name="Spatafora J.W."/>
            <person name="Tedersoo L."/>
            <person name="Vaario L.M."/>
            <person name="Yamada A."/>
            <person name="Yan M."/>
            <person name="Wang P."/>
            <person name="Xu J."/>
            <person name="Bruns T."/>
            <person name="Baldrian P."/>
            <person name="Vilgalys R."/>
            <person name="Dunand C."/>
            <person name="Henrissat B."/>
            <person name="Grigoriev I.V."/>
            <person name="Hibbett D."/>
            <person name="Nagy L.G."/>
            <person name="Martin F.M."/>
        </authorList>
    </citation>
    <scope>NUCLEOTIDE SEQUENCE</scope>
    <source>
        <strain evidence="1">P2</strain>
    </source>
</reference>
<proteinExistence type="predicted"/>
<dbReference type="EMBL" id="MU118117">
    <property type="protein sequence ID" value="KAF9644846.1"/>
    <property type="molecule type" value="Genomic_DNA"/>
</dbReference>
<protein>
    <submittedName>
        <fullName evidence="1">MFS general substrate transporter</fullName>
    </submittedName>
</protein>
<dbReference type="Proteomes" id="UP000886501">
    <property type="component" value="Unassembled WGS sequence"/>
</dbReference>
<comment type="caution">
    <text evidence="1">The sequence shown here is derived from an EMBL/GenBank/DDBJ whole genome shotgun (WGS) entry which is preliminary data.</text>
</comment>
<accession>A0ACB6Z5H1</accession>
<organism evidence="1 2">
    <name type="scientific">Thelephora ganbajun</name>
    <name type="common">Ganba fungus</name>
    <dbReference type="NCBI Taxonomy" id="370292"/>
    <lineage>
        <taxon>Eukaryota</taxon>
        <taxon>Fungi</taxon>
        <taxon>Dikarya</taxon>
        <taxon>Basidiomycota</taxon>
        <taxon>Agaricomycotina</taxon>
        <taxon>Agaricomycetes</taxon>
        <taxon>Thelephorales</taxon>
        <taxon>Thelephoraceae</taxon>
        <taxon>Thelephora</taxon>
    </lineage>
</organism>
<evidence type="ECO:0000313" key="2">
    <source>
        <dbReference type="Proteomes" id="UP000886501"/>
    </source>
</evidence>
<sequence length="172" mass="19527">MSNDCENSIDDSPSNHSSIKDGVEARDTIVHSRTAKEIFPNVDEDKVLRKIDIRVVPVLCLLYLLAFLDRVNIANAAIYGMKEELRLKGNEYNIALVIFFVPYIVFKIPGNFLLKKFRPHVWLSSCMFLFRAVTVAQGTIRSYSGLLITHFLLGVIVFHLSGHSSPNAHWHK</sequence>